<feature type="domain" description="Bulb-type lectin" evidence="5">
    <location>
        <begin position="1206"/>
        <end position="1312"/>
    </location>
</feature>
<dbReference type="PANTHER" id="PTHR46943:SF1">
    <property type="entry name" value="PENTRAXIN-RELATED PROTEIN PTX3"/>
    <property type="match status" value="1"/>
</dbReference>
<dbReference type="Proteomes" id="UP000638560">
    <property type="component" value="Unassembled WGS sequence"/>
</dbReference>
<dbReference type="SUPFAM" id="SSF49899">
    <property type="entry name" value="Concanavalin A-like lectins/glucanases"/>
    <property type="match status" value="2"/>
</dbReference>
<evidence type="ECO:0000313" key="6">
    <source>
        <dbReference type="EMBL" id="MBF9132874.1"/>
    </source>
</evidence>
<feature type="compositionally biased region" description="Polar residues" evidence="3">
    <location>
        <begin position="1016"/>
        <end position="1028"/>
    </location>
</feature>
<feature type="signal peptide" evidence="4">
    <location>
        <begin position="1"/>
        <end position="30"/>
    </location>
</feature>
<protein>
    <submittedName>
        <fullName evidence="6">LamG domain-containing protein</fullName>
    </submittedName>
</protein>
<dbReference type="EMBL" id="JADPUN010000253">
    <property type="protein sequence ID" value="MBF9132874.1"/>
    <property type="molecule type" value="Genomic_DNA"/>
</dbReference>
<comment type="caution">
    <text evidence="6">The sequence shown here is derived from an EMBL/GenBank/DDBJ whole genome shotgun (WGS) entry which is preliminary data.</text>
</comment>
<feature type="region of interest" description="Disordered" evidence="3">
    <location>
        <begin position="243"/>
        <end position="265"/>
    </location>
</feature>
<evidence type="ECO:0000313" key="7">
    <source>
        <dbReference type="Proteomes" id="UP000638560"/>
    </source>
</evidence>
<evidence type="ECO:0000256" key="4">
    <source>
        <dbReference type="SAM" id="SignalP"/>
    </source>
</evidence>
<proteinExistence type="predicted"/>
<evidence type="ECO:0000256" key="3">
    <source>
        <dbReference type="SAM" id="MobiDB-lite"/>
    </source>
</evidence>
<dbReference type="PANTHER" id="PTHR46943">
    <property type="entry name" value="PENTRAXIN-RELATED PROTEIN PTX3"/>
    <property type="match status" value="1"/>
</dbReference>
<keyword evidence="1 4" id="KW-0732">Signal</keyword>
<keyword evidence="2" id="KW-1015">Disulfide bond</keyword>
<feature type="region of interest" description="Disordered" evidence="3">
    <location>
        <begin position="1016"/>
        <end position="1035"/>
    </location>
</feature>
<evidence type="ECO:0000259" key="5">
    <source>
        <dbReference type="PROSITE" id="PS50927"/>
    </source>
</evidence>
<dbReference type="InterPro" id="IPR006558">
    <property type="entry name" value="LamG-like"/>
</dbReference>
<dbReference type="SUPFAM" id="SSF51110">
    <property type="entry name" value="alpha-D-mannose-specific plant lectins"/>
    <property type="match status" value="1"/>
</dbReference>
<dbReference type="Pfam" id="PF13385">
    <property type="entry name" value="Laminin_G_3"/>
    <property type="match status" value="2"/>
</dbReference>
<dbReference type="InterPro" id="IPR036426">
    <property type="entry name" value="Bulb-type_lectin_dom_sf"/>
</dbReference>
<dbReference type="Gene3D" id="2.60.120.200">
    <property type="match status" value="2"/>
</dbReference>
<feature type="chain" id="PRO_5045086864" evidence="4">
    <location>
        <begin position="31"/>
        <end position="1312"/>
    </location>
</feature>
<evidence type="ECO:0000256" key="2">
    <source>
        <dbReference type="ARBA" id="ARBA00023157"/>
    </source>
</evidence>
<sequence>MSRRWCRRQSVWVVAAVAGGALVVPGPGRAAVAAPAPACTGVAGSEAEASVLAAACDEPVVVEGSRTEFAQVVAQPDGRLRFESGVVPQRARKAGGWADIDLGLVRGGDGRWRPAASVADVAFSGGGPGPLVALTRDGQTMEMSWPAGGLPAPVVSGDSATYPDVLADVDLVVRATWTGFSHVLVVKSASAAANPAVRQIRFGLGGDVRVDSGPDGRLRAAVGSRVIASADPPVMWDSRTGAVAERSTGQKALPTEAGSTSAAAGDAARTASVGMEVSGGDLLLRPDADLLTAPDAVFPLYVDPAWSVYKTKWAYATDNGSSNTDYSSARVGLNPETGAVYRSFFQFSTTANGVSLRGKHIESARVQMKLDHSHSCDSTVSSMYWTAAINATPKASWSTGLKAVMASASGHANEAGGCTSIQPDVTMNFTGSTVTSRLQTLATEGASSLTVGFTARAANGSGESIQERWKKFFPNDAKLYVDYDTKPGPPNGLQVAGVACPATGVLTVGTLSPTLSAVFPDADKGDSLTGSFEWIEVPAGGMASVTDTSPTRKTAPPAKAGVTPNARATSNAVSIVTGKTYAFRAKGTDKAPYSLTGPWSVWCQFRADTTVPPVTARVVRLPEGPGKAGKVRIESTATDVTRFQYGWDAATKVIAAQGTNPKYADVDVTALSFGRNVLLVKAIDATLNEGNGSVEFNVGRPSPPIAGWGLQSYPGVDRAVALADGQPAPTDSPLTASNVTWADGARMVSGQTATFNGSSSVATSATSVVDTTGSFSVAGWVRLNAIPNGDLKVAVQEGPDAAGFELGVRRAGTTPTPYWSFVMKDNSAQSSATRLAISTAAITAADLGRWTHLAGVYDATEKKIRLYVNSRQVAEVDRTVAPWSASGKFVVGRGFGAGAATNWWNGSVADVQVFDRVLVPHDFTGQVATDPLSGGFNEPGILAPLKVGDWDFEAARPCYLANLKDTCEAPDTVTAWGRSLALTRGAAIGAGHSVSDSGLWLDYEYFPEEGYTESSQEYGRSAVKTGSTPPDGDGNEFTLWQDTPVLRTDDSFSMSVWVVLDRLDGMHTAVSQRGVHESTAWLKYSSTDGRWQFNVSVEDVNPTVSTGVSSTSIPQEGEWTHLMGVYDASLSEIRLYVNGELEGKRTLSFRPMAASGPLLVGRTLWHGQIVDQWTGGIDDVAVFQGAMSDASVFEWFNSQIPATPGTNVLTRGQKMTAGQYLRSDIGNYQLLMQIDGNLVLYQAGYPLWDTATWGNPGSDVLFQTDGNVVLYSEANAALWNTRTWGTTADRLVLRDDGDLVLLDTNGQVLWRR</sequence>
<dbReference type="InterPro" id="IPR013320">
    <property type="entry name" value="ConA-like_dom_sf"/>
</dbReference>
<dbReference type="PROSITE" id="PS50927">
    <property type="entry name" value="BULB_LECTIN"/>
    <property type="match status" value="1"/>
</dbReference>
<feature type="region of interest" description="Disordered" evidence="3">
    <location>
        <begin position="543"/>
        <end position="565"/>
    </location>
</feature>
<feature type="compositionally biased region" description="Low complexity" evidence="3">
    <location>
        <begin position="255"/>
        <end position="265"/>
    </location>
</feature>
<gene>
    <name evidence="6" type="ORF">I0C86_28525</name>
</gene>
<dbReference type="SMART" id="SM00108">
    <property type="entry name" value="B_lectin"/>
    <property type="match status" value="1"/>
</dbReference>
<dbReference type="InterPro" id="IPR042837">
    <property type="entry name" value="PTX3"/>
</dbReference>
<name>A0ABS0H342_9ACTN</name>
<keyword evidence="7" id="KW-1185">Reference proteome</keyword>
<organism evidence="6 7">
    <name type="scientific">Plantactinospora alkalitolerans</name>
    <dbReference type="NCBI Taxonomy" id="2789879"/>
    <lineage>
        <taxon>Bacteria</taxon>
        <taxon>Bacillati</taxon>
        <taxon>Actinomycetota</taxon>
        <taxon>Actinomycetes</taxon>
        <taxon>Micromonosporales</taxon>
        <taxon>Micromonosporaceae</taxon>
        <taxon>Plantactinospora</taxon>
    </lineage>
</organism>
<dbReference type="SMART" id="SM00560">
    <property type="entry name" value="LamGL"/>
    <property type="match status" value="2"/>
</dbReference>
<reference evidence="6 7" key="1">
    <citation type="submission" date="2020-11" db="EMBL/GenBank/DDBJ databases">
        <title>A novel isolate from a Black sea contaminated sediment with potential to produce alkanes: Plantactinospora alkalitolerans sp. nov.</title>
        <authorList>
            <person name="Carro L."/>
            <person name="Veyisoglu A."/>
            <person name="Guven K."/>
            <person name="Schumann P."/>
            <person name="Klenk H.-P."/>
            <person name="Sahin N."/>
        </authorList>
    </citation>
    <scope>NUCLEOTIDE SEQUENCE [LARGE SCALE GENOMIC DNA]</scope>
    <source>
        <strain evidence="6 7">S1510</strain>
    </source>
</reference>
<dbReference type="InterPro" id="IPR001480">
    <property type="entry name" value="Bulb-type_lectin_dom"/>
</dbReference>
<accession>A0ABS0H342</accession>
<dbReference type="Gene3D" id="2.90.10.10">
    <property type="entry name" value="Bulb-type lectin domain"/>
    <property type="match status" value="2"/>
</dbReference>
<evidence type="ECO:0000256" key="1">
    <source>
        <dbReference type="ARBA" id="ARBA00022729"/>
    </source>
</evidence>